<organism evidence="2 3">
    <name type="scientific">Parvibacter caecicola</name>
    <dbReference type="NCBI Taxonomy" id="747645"/>
    <lineage>
        <taxon>Bacteria</taxon>
        <taxon>Bacillati</taxon>
        <taxon>Actinomycetota</taxon>
        <taxon>Coriobacteriia</taxon>
        <taxon>Coriobacteriales</taxon>
        <taxon>Coriobacteriaceae</taxon>
        <taxon>Parvibacter</taxon>
    </lineage>
</organism>
<dbReference type="EMBL" id="JACHYA010000001">
    <property type="protein sequence ID" value="MBB3170932.1"/>
    <property type="molecule type" value="Genomic_DNA"/>
</dbReference>
<evidence type="ECO:0000313" key="3">
    <source>
        <dbReference type="Proteomes" id="UP000530850"/>
    </source>
</evidence>
<dbReference type="Proteomes" id="UP000530850">
    <property type="component" value="Unassembled WGS sequence"/>
</dbReference>
<keyword evidence="1" id="KW-0472">Membrane</keyword>
<evidence type="ECO:0008006" key="4">
    <source>
        <dbReference type="Google" id="ProtNLM"/>
    </source>
</evidence>
<feature type="transmembrane region" description="Helical" evidence="1">
    <location>
        <begin position="68"/>
        <end position="88"/>
    </location>
</feature>
<reference evidence="2 3" key="1">
    <citation type="submission" date="2020-08" db="EMBL/GenBank/DDBJ databases">
        <title>Sequencing the genomes of 1000 actinobacteria strains.</title>
        <authorList>
            <person name="Klenk H.-P."/>
        </authorList>
    </citation>
    <scope>NUCLEOTIDE SEQUENCE [LARGE SCALE GENOMIC DNA]</scope>
    <source>
        <strain evidence="2 3">DSM 22242</strain>
    </source>
</reference>
<accession>A0A7W5D142</accession>
<dbReference type="RefSeq" id="WP_194950435.1">
    <property type="nucleotide sequence ID" value="NZ_CANSLK010000030.1"/>
</dbReference>
<proteinExistence type="predicted"/>
<sequence length="96" mass="11107">MGIFKDENGRSYGDWTHRDQRTREEANRIVKDPNEKKWYDQNFYIIMFLLLFWPVGIVLCWRSSWPLAAKIVVSILLVAMVVALAMNYNAAVAALG</sequence>
<dbReference type="GeneID" id="93356609"/>
<name>A0A7W5D142_9ACTN</name>
<comment type="caution">
    <text evidence="2">The sequence shown here is derived from an EMBL/GenBank/DDBJ whole genome shotgun (WGS) entry which is preliminary data.</text>
</comment>
<protein>
    <recommendedName>
        <fullName evidence="4">Holotricin-3</fullName>
    </recommendedName>
</protein>
<evidence type="ECO:0000313" key="2">
    <source>
        <dbReference type="EMBL" id="MBB3170932.1"/>
    </source>
</evidence>
<gene>
    <name evidence="2" type="ORF">FHR31_000712</name>
</gene>
<feature type="transmembrane region" description="Helical" evidence="1">
    <location>
        <begin position="43"/>
        <end position="61"/>
    </location>
</feature>
<keyword evidence="1" id="KW-0812">Transmembrane</keyword>
<keyword evidence="1" id="KW-1133">Transmembrane helix</keyword>
<evidence type="ECO:0000256" key="1">
    <source>
        <dbReference type="SAM" id="Phobius"/>
    </source>
</evidence>
<dbReference type="AlphaFoldDB" id="A0A7W5D142"/>